<feature type="domain" description="PAC" evidence="16">
    <location>
        <begin position="590"/>
        <end position="640"/>
    </location>
</feature>
<dbReference type="InterPro" id="IPR005467">
    <property type="entry name" value="His_kinase_dom"/>
</dbReference>
<dbReference type="InterPro" id="IPR048760">
    <property type="entry name" value="VP0354-like_sensor_dom"/>
</dbReference>
<dbReference type="EC" id="2.7.13.3" evidence="3"/>
<dbReference type="NCBIfam" id="TIGR00229">
    <property type="entry name" value="sensory_box"/>
    <property type="match status" value="2"/>
</dbReference>
<dbReference type="InterPro" id="IPR029151">
    <property type="entry name" value="Sensor-like_sf"/>
</dbReference>
<dbReference type="InterPro" id="IPR036890">
    <property type="entry name" value="HATPase_C_sf"/>
</dbReference>
<dbReference type="Pfam" id="PF13426">
    <property type="entry name" value="PAS_9"/>
    <property type="match status" value="1"/>
</dbReference>
<dbReference type="CDD" id="cd00082">
    <property type="entry name" value="HisKA"/>
    <property type="match status" value="1"/>
</dbReference>
<dbReference type="GO" id="GO:0005886">
    <property type="term" value="C:plasma membrane"/>
    <property type="evidence" value="ECO:0007669"/>
    <property type="project" value="UniProtKB-SubCell"/>
</dbReference>
<dbReference type="Pfam" id="PF02518">
    <property type="entry name" value="HATPase_c"/>
    <property type="match status" value="1"/>
</dbReference>
<name>A0A1Y6CD16_9PROT</name>
<dbReference type="SUPFAM" id="SSF103190">
    <property type="entry name" value="Sensory domain-like"/>
    <property type="match status" value="1"/>
</dbReference>
<dbReference type="InterPro" id="IPR036097">
    <property type="entry name" value="HisK_dim/P_sf"/>
</dbReference>
<dbReference type="InterPro" id="IPR013767">
    <property type="entry name" value="PAS_fold"/>
</dbReference>
<evidence type="ECO:0000256" key="5">
    <source>
        <dbReference type="ARBA" id="ARBA00022553"/>
    </source>
</evidence>
<evidence type="ECO:0000256" key="3">
    <source>
        <dbReference type="ARBA" id="ARBA00012438"/>
    </source>
</evidence>
<dbReference type="PROSITE" id="PS50112">
    <property type="entry name" value="PAS"/>
    <property type="match status" value="2"/>
</dbReference>
<feature type="domain" description="PAS" evidence="15">
    <location>
        <begin position="513"/>
        <end position="566"/>
    </location>
</feature>
<dbReference type="CDD" id="cd00130">
    <property type="entry name" value="PAS"/>
    <property type="match status" value="2"/>
</dbReference>
<evidence type="ECO:0000256" key="12">
    <source>
        <dbReference type="ARBA" id="ARBA00023012"/>
    </source>
</evidence>
<dbReference type="AlphaFoldDB" id="A0A1Y6CD16"/>
<evidence type="ECO:0000259" key="14">
    <source>
        <dbReference type="PROSITE" id="PS50109"/>
    </source>
</evidence>
<keyword evidence="11" id="KW-1133">Transmembrane helix</keyword>
<accession>A0A1Y6CD16</accession>
<feature type="domain" description="PAS" evidence="15">
    <location>
        <begin position="394"/>
        <end position="463"/>
    </location>
</feature>
<feature type="domain" description="Histidine kinase" evidence="14">
    <location>
        <begin position="658"/>
        <end position="880"/>
    </location>
</feature>
<dbReference type="Pfam" id="PF00672">
    <property type="entry name" value="HAMP"/>
    <property type="match status" value="1"/>
</dbReference>
<dbReference type="GO" id="GO:0006355">
    <property type="term" value="P:regulation of DNA-templated transcription"/>
    <property type="evidence" value="ECO:0007669"/>
    <property type="project" value="InterPro"/>
</dbReference>
<dbReference type="GO" id="GO:0005524">
    <property type="term" value="F:ATP binding"/>
    <property type="evidence" value="ECO:0007669"/>
    <property type="project" value="UniProtKB-KW"/>
</dbReference>
<dbReference type="Gene3D" id="3.30.565.10">
    <property type="entry name" value="Histidine kinase-like ATPase, C-terminal domain"/>
    <property type="match status" value="1"/>
</dbReference>
<dbReference type="SUPFAM" id="SSF55785">
    <property type="entry name" value="PYP-like sensor domain (PAS domain)"/>
    <property type="match status" value="2"/>
</dbReference>
<evidence type="ECO:0000256" key="7">
    <source>
        <dbReference type="ARBA" id="ARBA00022692"/>
    </source>
</evidence>
<evidence type="ECO:0000256" key="6">
    <source>
        <dbReference type="ARBA" id="ARBA00022679"/>
    </source>
</evidence>
<dbReference type="SUPFAM" id="SSF55874">
    <property type="entry name" value="ATPase domain of HSP90 chaperone/DNA topoisomerase II/histidine kinase"/>
    <property type="match status" value="1"/>
</dbReference>
<dbReference type="EMBL" id="FWZX01000021">
    <property type="protein sequence ID" value="SMF57491.1"/>
    <property type="molecule type" value="Genomic_DNA"/>
</dbReference>
<keyword evidence="7" id="KW-0812">Transmembrane</keyword>
<feature type="domain" description="HAMP" evidence="17">
    <location>
        <begin position="350"/>
        <end position="400"/>
    </location>
</feature>
<dbReference type="InterPro" id="IPR003594">
    <property type="entry name" value="HATPase_dom"/>
</dbReference>
<organism evidence="18 19">
    <name type="scientific">Tistlia consotensis USBA 355</name>
    <dbReference type="NCBI Taxonomy" id="560819"/>
    <lineage>
        <taxon>Bacteria</taxon>
        <taxon>Pseudomonadati</taxon>
        <taxon>Pseudomonadota</taxon>
        <taxon>Alphaproteobacteria</taxon>
        <taxon>Rhodospirillales</taxon>
        <taxon>Rhodovibrionaceae</taxon>
        <taxon>Tistlia</taxon>
    </lineage>
</organism>
<keyword evidence="13" id="KW-0472">Membrane</keyword>
<gene>
    <name evidence="18" type="ORF">SAMN05428998_12198</name>
</gene>
<evidence type="ECO:0000256" key="1">
    <source>
        <dbReference type="ARBA" id="ARBA00000085"/>
    </source>
</evidence>
<evidence type="ECO:0000256" key="10">
    <source>
        <dbReference type="ARBA" id="ARBA00022840"/>
    </source>
</evidence>
<evidence type="ECO:0000259" key="16">
    <source>
        <dbReference type="PROSITE" id="PS50113"/>
    </source>
</evidence>
<dbReference type="PRINTS" id="PR00344">
    <property type="entry name" value="BCTRLSENSOR"/>
</dbReference>
<evidence type="ECO:0000256" key="9">
    <source>
        <dbReference type="ARBA" id="ARBA00022777"/>
    </source>
</evidence>
<dbReference type="InterPro" id="IPR035965">
    <property type="entry name" value="PAS-like_dom_sf"/>
</dbReference>
<dbReference type="PANTHER" id="PTHR43047:SF72">
    <property type="entry name" value="OSMOSENSING HISTIDINE PROTEIN KINASE SLN1"/>
    <property type="match status" value="1"/>
</dbReference>
<dbReference type="InterPro" id="IPR000700">
    <property type="entry name" value="PAS-assoc_C"/>
</dbReference>
<dbReference type="GO" id="GO:0009927">
    <property type="term" value="F:histidine phosphotransfer kinase activity"/>
    <property type="evidence" value="ECO:0007669"/>
    <property type="project" value="TreeGrafter"/>
</dbReference>
<dbReference type="Proteomes" id="UP000192917">
    <property type="component" value="Unassembled WGS sequence"/>
</dbReference>
<dbReference type="SMART" id="SM00388">
    <property type="entry name" value="HisKA"/>
    <property type="match status" value="1"/>
</dbReference>
<dbReference type="InterPro" id="IPR003660">
    <property type="entry name" value="HAMP_dom"/>
</dbReference>
<keyword evidence="12" id="KW-0902">Two-component regulatory system</keyword>
<evidence type="ECO:0000256" key="8">
    <source>
        <dbReference type="ARBA" id="ARBA00022741"/>
    </source>
</evidence>
<reference evidence="18 19" key="1">
    <citation type="submission" date="2017-04" db="EMBL/GenBank/DDBJ databases">
        <authorList>
            <person name="Afonso C.L."/>
            <person name="Miller P.J."/>
            <person name="Scott M.A."/>
            <person name="Spackman E."/>
            <person name="Goraichik I."/>
            <person name="Dimitrov K.M."/>
            <person name="Suarez D.L."/>
            <person name="Swayne D.E."/>
        </authorList>
    </citation>
    <scope>NUCLEOTIDE SEQUENCE [LARGE SCALE GENOMIC DNA]</scope>
    <source>
        <strain evidence="18 19">USBA 355</strain>
    </source>
</reference>
<dbReference type="SUPFAM" id="SSF47384">
    <property type="entry name" value="Homodimeric domain of signal transducing histidine kinase"/>
    <property type="match status" value="1"/>
</dbReference>
<evidence type="ECO:0000256" key="2">
    <source>
        <dbReference type="ARBA" id="ARBA00004651"/>
    </source>
</evidence>
<dbReference type="SMART" id="SM00091">
    <property type="entry name" value="PAS"/>
    <property type="match status" value="2"/>
</dbReference>
<dbReference type="CDD" id="cd12914">
    <property type="entry name" value="PDC1_DGC_like"/>
    <property type="match status" value="1"/>
</dbReference>
<dbReference type="FunFam" id="1.10.287.130:FF:000038">
    <property type="entry name" value="Sensory transduction histidine kinase"/>
    <property type="match status" value="1"/>
</dbReference>
<evidence type="ECO:0000313" key="18">
    <source>
        <dbReference type="EMBL" id="SMF57491.1"/>
    </source>
</evidence>
<dbReference type="Pfam" id="PF00512">
    <property type="entry name" value="HisKA"/>
    <property type="match status" value="1"/>
</dbReference>
<dbReference type="InterPro" id="IPR004358">
    <property type="entry name" value="Sig_transdc_His_kin-like_C"/>
</dbReference>
<keyword evidence="6" id="KW-0808">Transferase</keyword>
<comment type="catalytic activity">
    <reaction evidence="1">
        <text>ATP + protein L-histidine = ADP + protein N-phospho-L-histidine.</text>
        <dbReference type="EC" id="2.7.13.3"/>
    </reaction>
</comment>
<evidence type="ECO:0000256" key="11">
    <source>
        <dbReference type="ARBA" id="ARBA00022989"/>
    </source>
</evidence>
<dbReference type="Pfam" id="PF00989">
    <property type="entry name" value="PAS"/>
    <property type="match status" value="1"/>
</dbReference>
<dbReference type="PROSITE" id="PS50113">
    <property type="entry name" value="PAC"/>
    <property type="match status" value="2"/>
</dbReference>
<dbReference type="PANTHER" id="PTHR43047">
    <property type="entry name" value="TWO-COMPONENT HISTIDINE PROTEIN KINASE"/>
    <property type="match status" value="1"/>
</dbReference>
<keyword evidence="9" id="KW-0418">Kinase</keyword>
<evidence type="ECO:0000313" key="19">
    <source>
        <dbReference type="Proteomes" id="UP000192917"/>
    </source>
</evidence>
<dbReference type="Gene3D" id="1.10.287.130">
    <property type="match status" value="1"/>
</dbReference>
<comment type="subcellular location">
    <subcellularLocation>
        <location evidence="2">Cell membrane</location>
        <topology evidence="2">Multi-pass membrane protein</topology>
    </subcellularLocation>
</comment>
<keyword evidence="10" id="KW-0067">ATP-binding</keyword>
<evidence type="ECO:0000256" key="13">
    <source>
        <dbReference type="ARBA" id="ARBA00023136"/>
    </source>
</evidence>
<dbReference type="Gene3D" id="6.10.340.10">
    <property type="match status" value="1"/>
</dbReference>
<dbReference type="GO" id="GO:0000155">
    <property type="term" value="F:phosphorelay sensor kinase activity"/>
    <property type="evidence" value="ECO:0007669"/>
    <property type="project" value="InterPro"/>
</dbReference>
<dbReference type="SMART" id="SM00387">
    <property type="entry name" value="HATPase_c"/>
    <property type="match status" value="1"/>
</dbReference>
<keyword evidence="19" id="KW-1185">Reference proteome</keyword>
<keyword evidence="8" id="KW-0547">Nucleotide-binding</keyword>
<dbReference type="STRING" id="560819.SAMN05428998_12198"/>
<keyword evidence="5" id="KW-0597">Phosphoprotein</keyword>
<sequence length="902" mass="97163">MPFADLRLSTRLVLAMVALVLFAVLVAGLSAQRNLEQVIYPERLRRMATDAQELAGRLGTTVREARGDVLLLRQAPATRRLLDLLAAGVDGSGASSAGRHELGRLFRAVLEAKPAYLQVRLIDASGHEAVRTDRSGPGGTIRQVPRSELQVKGGRPYFAAALAVPQGEVYVSPIELNREHGAIEQPKAPVVRVAAPVEAEDGTPFGILVINVAMSPVFGAMREAAESAGLSLAVVDRQGDFLLHPDPSRSFAHEFGPAPRLQDELPSLDGLADLASVDPQFTARAETRDGAEIGVAAAAQDLGPGNRVAVVLTARRDRLLDSALEVLRTSALSGLAALLAAGLAVSVIAWRTLRPLGQITRAVKAVDRGEPVPLPAAAGEIGVLARAFEGHLERERLFSAAFAWANDAIMTTNSQGAITGWNRAAEALYGFAEAEAIGRPATIVVPEDRMAEFEEIQLRFRAGEPIAGLETVRQARDGRRLEVSLTLSPLRAADGRIIGASEIARDITARRAADARFRLAVEASPAAMLMTGEDGTILMVNSEAEAIFGYAADELVGQPVELLLPERFRSGHRRDRRLFLGDAGKRMMGVGRDLYARRKDGSEFPVEIGLNPLGTPEGTVVLSAIVDMTERKRDELALRLAKQEAERASEMKSQFLANMSHELRTPLNAIIGYSDLMLSGVAGAIEPAKYRSYLDDIKRGGTHLLSLINDLLDLSRAESGMISLEETSIDLVEIAESGVKLMAGDAQLKRLALTMTAEARSIRLRGDERMVTQILLNLLSNALKFTPAGGRVSVVVNRTFEGEPRLIVKDNGVGMPGSQIPRAFAAFVQVDDAYRREAQAGAGLGLALTKRFVELHRGRISLESQEKVGTEVTVVFPAERCLPAKVRPNERGDGKERRSSEQ</sequence>
<evidence type="ECO:0000256" key="4">
    <source>
        <dbReference type="ARBA" id="ARBA00022475"/>
    </source>
</evidence>
<evidence type="ECO:0000259" key="15">
    <source>
        <dbReference type="PROSITE" id="PS50112"/>
    </source>
</evidence>
<proteinExistence type="predicted"/>
<dbReference type="PROSITE" id="PS50885">
    <property type="entry name" value="HAMP"/>
    <property type="match status" value="1"/>
</dbReference>
<feature type="domain" description="PAC" evidence="16">
    <location>
        <begin position="467"/>
        <end position="519"/>
    </location>
</feature>
<dbReference type="Pfam" id="PF21623">
    <property type="entry name" value="HK_sensor_dom_bact"/>
    <property type="match status" value="1"/>
</dbReference>
<dbReference type="InterPro" id="IPR000014">
    <property type="entry name" value="PAS"/>
</dbReference>
<evidence type="ECO:0000259" key="17">
    <source>
        <dbReference type="PROSITE" id="PS50885"/>
    </source>
</evidence>
<keyword evidence="4" id="KW-1003">Cell membrane</keyword>
<dbReference type="InterPro" id="IPR003661">
    <property type="entry name" value="HisK_dim/P_dom"/>
</dbReference>
<dbReference type="Gene3D" id="3.30.450.20">
    <property type="entry name" value="PAS domain"/>
    <property type="match status" value="3"/>
</dbReference>
<dbReference type="PROSITE" id="PS50109">
    <property type="entry name" value="HIS_KIN"/>
    <property type="match status" value="1"/>
</dbReference>
<protein>
    <recommendedName>
        <fullName evidence="3">histidine kinase</fullName>
        <ecNumber evidence="3">2.7.13.3</ecNumber>
    </recommendedName>
</protein>